<reference evidence="1" key="3">
    <citation type="submission" date="2018-07" db="EMBL/GenBank/DDBJ databases">
        <title>WGS assembly of Glycine max.</title>
        <authorList>
            <person name="Schmutz J."/>
            <person name="Cannon S."/>
            <person name="Schlueter J."/>
            <person name="Ma J."/>
            <person name="Mitros T."/>
            <person name="Nelson W."/>
            <person name="Hyten D."/>
            <person name="Song Q."/>
            <person name="Thelen J."/>
            <person name="Cheng J."/>
            <person name="Xu D."/>
            <person name="Hellsten U."/>
            <person name="May G."/>
            <person name="Yu Y."/>
            <person name="Sakurai T."/>
            <person name="Umezawa T."/>
            <person name="Bhattacharyya M."/>
            <person name="Sandhu D."/>
            <person name="Valliyodan B."/>
            <person name="Lindquist E."/>
            <person name="Peto M."/>
            <person name="Grant D."/>
            <person name="Shu S."/>
            <person name="Goodstein D."/>
            <person name="Barry K."/>
            <person name="Futrell-Griggs M."/>
            <person name="Abernathy B."/>
            <person name="Du J."/>
            <person name="Tian Z."/>
            <person name="Zhu L."/>
            <person name="Gill N."/>
            <person name="Joshi T."/>
            <person name="Libault M."/>
            <person name="Sethuraman A."/>
            <person name="Zhang X."/>
            <person name="Shinozaki K."/>
            <person name="Nguyen H."/>
            <person name="Wing R."/>
            <person name="Cregan P."/>
            <person name="Specht J."/>
            <person name="Grimwood J."/>
            <person name="Rokhsar D."/>
            <person name="Stacey G."/>
            <person name="Shoemaker R."/>
            <person name="Jackson S."/>
        </authorList>
    </citation>
    <scope>NUCLEOTIDE SEQUENCE</scope>
    <source>
        <tissue evidence="1">Callus</tissue>
    </source>
</reference>
<keyword evidence="3" id="KW-1185">Reference proteome</keyword>
<dbReference type="Proteomes" id="UP000008827">
    <property type="component" value="Chromosome 13"/>
</dbReference>
<accession>A0A0R0GUJ9</accession>
<sequence length="124" mass="13905">MDYGMRVVYNGYRAKATSLTWHLISVRIQKESPFFFLLPLSLSLSFCQPTSSPFSAMGCAGSSQSKPDGEPPLLFNPLKTSSLHSLFVKSLPISSWVAVKIPSFFFLFHGIREQACNFDSKKLY</sequence>
<evidence type="ECO:0000313" key="2">
    <source>
        <dbReference type="EnsemblPlants" id="KRH21936"/>
    </source>
</evidence>
<dbReference type="EnsemblPlants" id="KRH21936">
    <property type="protein sequence ID" value="KRH21936"/>
    <property type="gene ID" value="GLYMA_13G268400"/>
</dbReference>
<dbReference type="Gramene" id="KRH21936">
    <property type="protein sequence ID" value="KRH21936"/>
    <property type="gene ID" value="GLYMA_13G268400"/>
</dbReference>
<name>A0A0R0GUJ9_SOYBN</name>
<gene>
    <name evidence="1" type="ORF">GLYMA_13G268400</name>
</gene>
<proteinExistence type="predicted"/>
<evidence type="ECO:0000313" key="3">
    <source>
        <dbReference type="Proteomes" id="UP000008827"/>
    </source>
</evidence>
<dbReference type="InParanoid" id="A0A0R0GUJ9"/>
<protein>
    <submittedName>
        <fullName evidence="1 2">Uncharacterized protein</fullName>
    </submittedName>
</protein>
<organism evidence="1">
    <name type="scientific">Glycine max</name>
    <name type="common">Soybean</name>
    <name type="synonym">Glycine hispida</name>
    <dbReference type="NCBI Taxonomy" id="3847"/>
    <lineage>
        <taxon>Eukaryota</taxon>
        <taxon>Viridiplantae</taxon>
        <taxon>Streptophyta</taxon>
        <taxon>Embryophyta</taxon>
        <taxon>Tracheophyta</taxon>
        <taxon>Spermatophyta</taxon>
        <taxon>Magnoliopsida</taxon>
        <taxon>eudicotyledons</taxon>
        <taxon>Gunneridae</taxon>
        <taxon>Pentapetalae</taxon>
        <taxon>rosids</taxon>
        <taxon>fabids</taxon>
        <taxon>Fabales</taxon>
        <taxon>Fabaceae</taxon>
        <taxon>Papilionoideae</taxon>
        <taxon>50 kb inversion clade</taxon>
        <taxon>NPAAA clade</taxon>
        <taxon>indigoferoid/millettioid clade</taxon>
        <taxon>Phaseoleae</taxon>
        <taxon>Glycine</taxon>
        <taxon>Glycine subgen. Soja</taxon>
    </lineage>
</organism>
<dbReference type="AlphaFoldDB" id="A0A0R0GUJ9"/>
<reference evidence="2" key="2">
    <citation type="submission" date="2018-02" db="UniProtKB">
        <authorList>
            <consortium name="EnsemblPlants"/>
        </authorList>
    </citation>
    <scope>IDENTIFICATION</scope>
    <source>
        <strain evidence="2">Williams 82</strain>
    </source>
</reference>
<dbReference type="EMBL" id="CM000846">
    <property type="protein sequence ID" value="KRH21936.1"/>
    <property type="molecule type" value="Genomic_DNA"/>
</dbReference>
<reference evidence="1 2" key="1">
    <citation type="journal article" date="2010" name="Nature">
        <title>Genome sequence of the palaeopolyploid soybean.</title>
        <authorList>
            <person name="Schmutz J."/>
            <person name="Cannon S.B."/>
            <person name="Schlueter J."/>
            <person name="Ma J."/>
            <person name="Mitros T."/>
            <person name="Nelson W."/>
            <person name="Hyten D.L."/>
            <person name="Song Q."/>
            <person name="Thelen J.J."/>
            <person name="Cheng J."/>
            <person name="Xu D."/>
            <person name="Hellsten U."/>
            <person name="May G.D."/>
            <person name="Yu Y."/>
            <person name="Sakurai T."/>
            <person name="Umezawa T."/>
            <person name="Bhattacharyya M.K."/>
            <person name="Sandhu D."/>
            <person name="Valliyodan B."/>
            <person name="Lindquist E."/>
            <person name="Peto M."/>
            <person name="Grant D."/>
            <person name="Shu S."/>
            <person name="Goodstein D."/>
            <person name="Barry K."/>
            <person name="Futrell-Griggs M."/>
            <person name="Abernathy B."/>
            <person name="Du J."/>
            <person name="Tian Z."/>
            <person name="Zhu L."/>
            <person name="Gill N."/>
            <person name="Joshi T."/>
            <person name="Libault M."/>
            <person name="Sethuraman A."/>
            <person name="Zhang X.-C."/>
            <person name="Shinozaki K."/>
            <person name="Nguyen H.T."/>
            <person name="Wing R.A."/>
            <person name="Cregan P."/>
            <person name="Specht J."/>
            <person name="Grimwood J."/>
            <person name="Rokhsar D."/>
            <person name="Stacey G."/>
            <person name="Shoemaker R.C."/>
            <person name="Jackson S.A."/>
        </authorList>
    </citation>
    <scope>NUCLEOTIDE SEQUENCE</scope>
    <source>
        <strain evidence="2">cv. Williams 82</strain>
        <tissue evidence="1">Callus</tissue>
    </source>
</reference>
<evidence type="ECO:0000313" key="1">
    <source>
        <dbReference type="EMBL" id="KRH21936.1"/>
    </source>
</evidence>